<evidence type="ECO:0000313" key="1">
    <source>
        <dbReference type="EMBL" id="ORY08940.1"/>
    </source>
</evidence>
<keyword evidence="2" id="KW-1185">Reference proteome</keyword>
<comment type="caution">
    <text evidence="1">The sequence shown here is derived from an EMBL/GenBank/DDBJ whole genome shotgun (WGS) entry which is preliminary data.</text>
</comment>
<dbReference type="Proteomes" id="UP000193144">
    <property type="component" value="Unassembled WGS sequence"/>
</dbReference>
<evidence type="ECO:0000313" key="2">
    <source>
        <dbReference type="Proteomes" id="UP000193144"/>
    </source>
</evidence>
<sequence>MRLPDAGMPTDRFKLVLEGRSEETVQVWETLKEAAAMQNAIVKCLHQQDKAAPPLYRDEFFQERQFSLPLYLPSTFSQSIKAIVHGDSFSEV</sequence>
<protein>
    <submittedName>
        <fullName evidence="1">Uncharacterized protein</fullName>
    </submittedName>
</protein>
<reference evidence="1 2" key="1">
    <citation type="submission" date="2016-07" db="EMBL/GenBank/DDBJ databases">
        <title>Pervasive Adenine N6-methylation of Active Genes in Fungi.</title>
        <authorList>
            <consortium name="DOE Joint Genome Institute"/>
            <person name="Mondo S.J."/>
            <person name="Dannebaum R.O."/>
            <person name="Kuo R.C."/>
            <person name="Labutti K."/>
            <person name="Haridas S."/>
            <person name="Kuo A."/>
            <person name="Salamov A."/>
            <person name="Ahrendt S.R."/>
            <person name="Lipzen A."/>
            <person name="Sullivan W."/>
            <person name="Andreopoulos W.B."/>
            <person name="Clum A."/>
            <person name="Lindquist E."/>
            <person name="Daum C."/>
            <person name="Ramamoorthy G.K."/>
            <person name="Gryganskyi A."/>
            <person name="Culley D."/>
            <person name="Magnuson J.K."/>
            <person name="James T.Y."/>
            <person name="O'Malley M.A."/>
            <person name="Stajich J.E."/>
            <person name="Spatafora J.W."/>
            <person name="Visel A."/>
            <person name="Grigoriev I.V."/>
        </authorList>
    </citation>
    <scope>NUCLEOTIDE SEQUENCE [LARGE SCALE GENOMIC DNA]</scope>
    <source>
        <strain evidence="1 2">CBS 115471</strain>
    </source>
</reference>
<dbReference type="OrthoDB" id="3675985at2759"/>
<dbReference type="AlphaFoldDB" id="A0A1Y1ZF96"/>
<gene>
    <name evidence="1" type="ORF">BCR34DRAFT_569220</name>
</gene>
<accession>A0A1Y1ZF96</accession>
<proteinExistence type="predicted"/>
<name>A0A1Y1ZF96_9PLEO</name>
<dbReference type="EMBL" id="MCFA01000093">
    <property type="protein sequence ID" value="ORY08940.1"/>
    <property type="molecule type" value="Genomic_DNA"/>
</dbReference>
<organism evidence="1 2">
    <name type="scientific">Clohesyomyces aquaticus</name>
    <dbReference type="NCBI Taxonomy" id="1231657"/>
    <lineage>
        <taxon>Eukaryota</taxon>
        <taxon>Fungi</taxon>
        <taxon>Dikarya</taxon>
        <taxon>Ascomycota</taxon>
        <taxon>Pezizomycotina</taxon>
        <taxon>Dothideomycetes</taxon>
        <taxon>Pleosporomycetidae</taxon>
        <taxon>Pleosporales</taxon>
        <taxon>Lindgomycetaceae</taxon>
        <taxon>Clohesyomyces</taxon>
    </lineage>
</organism>